<sequence length="400" mass="42761">MSSSTAQQMRQWQGPALLSYGFRPFFLLGALWAGLAMVLWILSLSGTLSLPSAFDPVSWHAHALLFGYLPAIVAGFMLTAVPNWTGRLPVVGWSLGALVVLWVLGRLAVLFSFALPPVLVALVDLSAMVALATVMTREIVAGKNWRNLIVLAMLALLVLGNAVFHIEAARGEYAAKGYGLRIGLAAGVLMISVIGGRIVPSFTRNWLVKSGSDFRPAPPMQKFDKLVLLYSVVVLGFWVAQPDSLYAGAAFLLFGVLHAVRLARWCSLQTRSEPLLWVLHLGYGFIPLGAWGLGTAILWPSVILPAAAQHIWMGGALPLMTMAVMARATLGHSGNALSAGPGTVAVFLTVPISVFARVAAGVWPTGAETLYHLAGTAWVLGFLGFVVIYGPMLLSRRPPS</sequence>
<evidence type="ECO:0000313" key="3">
    <source>
        <dbReference type="Proteomes" id="UP000441586"/>
    </source>
</evidence>
<dbReference type="Proteomes" id="UP000441586">
    <property type="component" value="Unassembled WGS sequence"/>
</dbReference>
<feature type="transmembrane region" description="Helical" evidence="1">
    <location>
        <begin position="88"/>
        <end position="108"/>
    </location>
</feature>
<feature type="transmembrane region" description="Helical" evidence="1">
    <location>
        <begin position="342"/>
        <end position="363"/>
    </location>
</feature>
<feature type="transmembrane region" description="Helical" evidence="1">
    <location>
        <begin position="311"/>
        <end position="330"/>
    </location>
</feature>
<feature type="transmembrane region" description="Helical" evidence="1">
    <location>
        <begin position="62"/>
        <end position="81"/>
    </location>
</feature>
<feature type="transmembrane region" description="Helical" evidence="1">
    <location>
        <begin position="223"/>
        <end position="240"/>
    </location>
</feature>
<feature type="transmembrane region" description="Helical" evidence="1">
    <location>
        <begin position="246"/>
        <end position="263"/>
    </location>
</feature>
<feature type="transmembrane region" description="Helical" evidence="1">
    <location>
        <begin position="178"/>
        <end position="202"/>
    </location>
</feature>
<keyword evidence="1" id="KW-0472">Membrane</keyword>
<organism evidence="2 3">
    <name type="scientific">Parasedimentitalea maritima</name>
    <dbReference type="NCBI Taxonomy" id="2578117"/>
    <lineage>
        <taxon>Bacteria</taxon>
        <taxon>Pseudomonadati</taxon>
        <taxon>Pseudomonadota</taxon>
        <taxon>Alphaproteobacteria</taxon>
        <taxon>Rhodobacterales</taxon>
        <taxon>Paracoccaceae</taxon>
        <taxon>Parasedimentitalea</taxon>
    </lineage>
</organism>
<accession>A0A6A4RC47</accession>
<keyword evidence="1" id="KW-1133">Transmembrane helix</keyword>
<evidence type="ECO:0000313" key="2">
    <source>
        <dbReference type="EMBL" id="KAE9630125.1"/>
    </source>
</evidence>
<protein>
    <submittedName>
        <fullName evidence="2">Short-chain dehydrogenase</fullName>
    </submittedName>
</protein>
<dbReference type="RefSeq" id="WP_158979383.1">
    <property type="nucleotide sequence ID" value="NZ_WSFO01000005.1"/>
</dbReference>
<proteinExistence type="predicted"/>
<gene>
    <name evidence="2" type="ORF">GP644_10625</name>
</gene>
<keyword evidence="1" id="KW-0812">Transmembrane</keyword>
<dbReference type="EMBL" id="WSFO01000005">
    <property type="protein sequence ID" value="KAE9630125.1"/>
    <property type="molecule type" value="Genomic_DNA"/>
</dbReference>
<feature type="transmembrane region" description="Helical" evidence="1">
    <location>
        <begin position="275"/>
        <end position="299"/>
    </location>
</feature>
<feature type="transmembrane region" description="Helical" evidence="1">
    <location>
        <begin position="369"/>
        <end position="394"/>
    </location>
</feature>
<name>A0A6A4RC47_9RHOB</name>
<feature type="transmembrane region" description="Helical" evidence="1">
    <location>
        <begin position="114"/>
        <end position="136"/>
    </location>
</feature>
<reference evidence="2 3" key="1">
    <citation type="submission" date="2019-12" db="EMBL/GenBank/DDBJ databases">
        <authorList>
            <person name="Zhang Y.-J."/>
        </authorList>
    </citation>
    <scope>NUCLEOTIDE SEQUENCE [LARGE SCALE GENOMIC DNA]</scope>
    <source>
        <strain evidence="2 3">H18S-6</strain>
    </source>
</reference>
<comment type="caution">
    <text evidence="2">The sequence shown here is derived from an EMBL/GenBank/DDBJ whole genome shotgun (WGS) entry which is preliminary data.</text>
</comment>
<feature type="transmembrane region" description="Helical" evidence="1">
    <location>
        <begin position="20"/>
        <end position="42"/>
    </location>
</feature>
<dbReference type="InterPro" id="IPR010266">
    <property type="entry name" value="NnrS"/>
</dbReference>
<evidence type="ECO:0000256" key="1">
    <source>
        <dbReference type="SAM" id="Phobius"/>
    </source>
</evidence>
<dbReference type="AlphaFoldDB" id="A0A6A4RC47"/>
<dbReference type="Pfam" id="PF05940">
    <property type="entry name" value="NnrS"/>
    <property type="match status" value="1"/>
</dbReference>
<feature type="transmembrane region" description="Helical" evidence="1">
    <location>
        <begin position="148"/>
        <end position="166"/>
    </location>
</feature>